<comment type="catalytic activity">
    <reaction evidence="1">
        <text>a 2'-deoxyribonucleoside 5'-phosphate + H2O = a 2'-deoxyribonucleoside + phosphate</text>
        <dbReference type="Rhea" id="RHEA:36167"/>
        <dbReference type="ChEBI" id="CHEBI:15377"/>
        <dbReference type="ChEBI" id="CHEBI:18274"/>
        <dbReference type="ChEBI" id="CHEBI:43474"/>
        <dbReference type="ChEBI" id="CHEBI:65317"/>
        <dbReference type="EC" id="3.1.3.89"/>
    </reaction>
</comment>
<dbReference type="Pfam" id="PF13023">
    <property type="entry name" value="HD_3"/>
    <property type="match status" value="1"/>
</dbReference>
<evidence type="ECO:0000313" key="10">
    <source>
        <dbReference type="Proteomes" id="UP000249008"/>
    </source>
</evidence>
<evidence type="ECO:0000256" key="7">
    <source>
        <dbReference type="ARBA" id="ARBA00022801"/>
    </source>
</evidence>
<evidence type="ECO:0000256" key="2">
    <source>
        <dbReference type="ARBA" id="ARBA00001936"/>
    </source>
</evidence>
<dbReference type="RefSeq" id="WP_005980112.1">
    <property type="nucleotide sequence ID" value="NZ_CABKNW010000004.1"/>
</dbReference>
<evidence type="ECO:0000256" key="6">
    <source>
        <dbReference type="ARBA" id="ARBA00022723"/>
    </source>
</evidence>
<evidence type="ECO:0000259" key="8">
    <source>
        <dbReference type="Pfam" id="PF13023"/>
    </source>
</evidence>
<dbReference type="PANTHER" id="PTHR11845">
    <property type="entry name" value="5'-DEOXYNUCLEOTIDASE HDDC2"/>
    <property type="match status" value="1"/>
</dbReference>
<organism evidence="9 10">
    <name type="scientific">Fusobacterium ulcerans</name>
    <dbReference type="NCBI Taxonomy" id="861"/>
    <lineage>
        <taxon>Bacteria</taxon>
        <taxon>Fusobacteriati</taxon>
        <taxon>Fusobacteriota</taxon>
        <taxon>Fusobacteriia</taxon>
        <taxon>Fusobacteriales</taxon>
        <taxon>Fusobacteriaceae</taxon>
        <taxon>Fusobacterium</taxon>
    </lineage>
</organism>
<dbReference type="GeneID" id="78456303"/>
<dbReference type="KEGG" id="ful:C4N20_15860"/>
<proteinExistence type="predicted"/>
<gene>
    <name evidence="9" type="ORF">NCTC12112_01757</name>
</gene>
<dbReference type="InterPro" id="IPR039356">
    <property type="entry name" value="YfbR/HDDC2"/>
</dbReference>
<reference evidence="9 10" key="1">
    <citation type="submission" date="2018-06" db="EMBL/GenBank/DDBJ databases">
        <authorList>
            <consortium name="Pathogen Informatics"/>
            <person name="Doyle S."/>
        </authorList>
    </citation>
    <scope>NUCLEOTIDE SEQUENCE [LARGE SCALE GENOMIC DNA]</scope>
    <source>
        <strain evidence="9 10">NCTC12112</strain>
    </source>
</reference>
<evidence type="ECO:0000313" key="9">
    <source>
        <dbReference type="EMBL" id="SQJ03994.1"/>
    </source>
</evidence>
<keyword evidence="7" id="KW-0378">Hydrolase</keyword>
<name>A0AAX2JAS7_9FUSO</name>
<protein>
    <recommendedName>
        <fullName evidence="5">5'-deoxynucleotidase</fullName>
        <ecNumber evidence="5">3.1.3.89</ecNumber>
    </recommendedName>
</protein>
<dbReference type="SUPFAM" id="SSF109604">
    <property type="entry name" value="HD-domain/PDEase-like"/>
    <property type="match status" value="1"/>
</dbReference>
<keyword evidence="6" id="KW-0479">Metal-binding</keyword>
<comment type="subunit">
    <text evidence="4">Homodimer.</text>
</comment>
<dbReference type="EMBL" id="LS483487">
    <property type="protein sequence ID" value="SQJ03994.1"/>
    <property type="molecule type" value="Genomic_DNA"/>
</dbReference>
<evidence type="ECO:0000256" key="4">
    <source>
        <dbReference type="ARBA" id="ARBA00011738"/>
    </source>
</evidence>
<evidence type="ECO:0000256" key="3">
    <source>
        <dbReference type="ARBA" id="ARBA00001941"/>
    </source>
</evidence>
<dbReference type="CDD" id="cd00077">
    <property type="entry name" value="HDc"/>
    <property type="match status" value="1"/>
</dbReference>
<evidence type="ECO:0000256" key="1">
    <source>
        <dbReference type="ARBA" id="ARBA00001638"/>
    </source>
</evidence>
<sequence length="197" mass="23274">MGKLADQVKFLIEIDKVKSILRQSIVLGDLNRRENDAEHSWHMALCAMTLKEYSNLGEIDMEKVLKLILIHDIVEIYAGDTPAFSNYNKQEKWRTELESAEKIYGMLPEEQEKEFMKLWLEFENMETKEAKFANTFDRFQGFIQNLTSDGHTWKKFNATKEMVLKRMSPIVEYAPQLFYEFVMPEVQKYIDKGIIKE</sequence>
<evidence type="ECO:0000256" key="5">
    <source>
        <dbReference type="ARBA" id="ARBA00012964"/>
    </source>
</evidence>
<dbReference type="EC" id="3.1.3.89" evidence="5"/>
<dbReference type="GO" id="GO:0046872">
    <property type="term" value="F:metal ion binding"/>
    <property type="evidence" value="ECO:0007669"/>
    <property type="project" value="UniProtKB-KW"/>
</dbReference>
<dbReference type="PANTHER" id="PTHR11845:SF13">
    <property type="entry name" value="5'-DEOXYNUCLEOTIDASE HDDC2"/>
    <property type="match status" value="1"/>
</dbReference>
<dbReference type="GO" id="GO:0005737">
    <property type="term" value="C:cytoplasm"/>
    <property type="evidence" value="ECO:0007669"/>
    <property type="project" value="TreeGrafter"/>
</dbReference>
<dbReference type="AlphaFoldDB" id="A0AAX2JAS7"/>
<dbReference type="Gene3D" id="1.10.3210.10">
    <property type="entry name" value="Hypothetical protein af1432"/>
    <property type="match status" value="1"/>
</dbReference>
<comment type="cofactor">
    <cofactor evidence="3">
        <name>Co(2+)</name>
        <dbReference type="ChEBI" id="CHEBI:48828"/>
    </cofactor>
</comment>
<dbReference type="InterPro" id="IPR006674">
    <property type="entry name" value="HD_domain"/>
</dbReference>
<dbReference type="InterPro" id="IPR003607">
    <property type="entry name" value="HD/PDEase_dom"/>
</dbReference>
<dbReference type="GO" id="GO:0002953">
    <property type="term" value="F:5'-deoxynucleotidase activity"/>
    <property type="evidence" value="ECO:0007669"/>
    <property type="project" value="UniProtKB-EC"/>
</dbReference>
<comment type="cofactor">
    <cofactor evidence="2">
        <name>Mn(2+)</name>
        <dbReference type="ChEBI" id="CHEBI:29035"/>
    </cofactor>
</comment>
<accession>A0AAX2JAS7</accession>
<dbReference type="Proteomes" id="UP000249008">
    <property type="component" value="Chromosome 1"/>
</dbReference>
<feature type="domain" description="HD" evidence="8">
    <location>
        <begin position="14"/>
        <end position="172"/>
    </location>
</feature>